<evidence type="ECO:0000313" key="5">
    <source>
        <dbReference type="Proteomes" id="UP000234331"/>
    </source>
</evidence>
<keyword evidence="1" id="KW-0378">Hydrolase</keyword>
<dbReference type="InterPro" id="IPR003736">
    <property type="entry name" value="PAAI_dom"/>
</dbReference>
<dbReference type="OrthoDB" id="4698424at2"/>
<dbReference type="PANTHER" id="PTHR21660:SF1">
    <property type="entry name" value="ACYL-COENZYME A THIOESTERASE 13"/>
    <property type="match status" value="1"/>
</dbReference>
<keyword evidence="5" id="KW-1185">Reference proteome</keyword>
<reference evidence="4 5" key="1">
    <citation type="submission" date="2017-06" db="EMBL/GenBank/DDBJ databases">
        <authorList>
            <person name="Kim H.J."/>
            <person name="Triplett B.A."/>
        </authorList>
    </citation>
    <scope>NUCLEOTIDE SEQUENCE [LARGE SCALE GENOMIC DNA]</scope>
    <source>
        <strain evidence="4">FRACA_ARgP5</strain>
    </source>
</reference>
<dbReference type="InterPro" id="IPR039298">
    <property type="entry name" value="ACOT13"/>
</dbReference>
<dbReference type="InterPro" id="IPR049449">
    <property type="entry name" value="TesB_ACOT8-like_N"/>
</dbReference>
<dbReference type="CDD" id="cd03443">
    <property type="entry name" value="PaaI_thioesterase"/>
    <property type="match status" value="2"/>
</dbReference>
<name>A0A2I2KKA5_9ACTN</name>
<proteinExistence type="predicted"/>
<protein>
    <recommendedName>
        <fullName evidence="3">Acyl-CoA thioesterase-like N-terminal HotDog domain-containing protein</fullName>
    </recommendedName>
</protein>
<dbReference type="PANTHER" id="PTHR21660">
    <property type="entry name" value="THIOESTERASE SUPERFAMILY MEMBER-RELATED"/>
    <property type="match status" value="1"/>
</dbReference>
<sequence length="309" mass="32244">MSGTSTAQPPTVPAPADHPRGRPSSAAGGAARIATDQNDPSAREYPESRFRLDAYTQGARGVRVTARLGPWLWGPHGEPSAGALGVLVDNAVGAEIFREHPREVFAVTSELSYDLVAPPPWSGPELQAEATLFGRDGAGGTAGCEVRDGSGRLVAVATGRCRWIPLPPVLRRHGGAPVPPVRLPAAHGSLLATLGIPAGPTRHGELGRLVLPPSPMFGNSGGAVHGGILFCLTDTVTDALAEPGQPERTTSLRMNYLRPADLSQPVTATAEAIHRGRSLVVYRVTTAGPSDRPYTIATVTRERTAGQPA</sequence>
<organism evidence="4 5">
    <name type="scientific">Frankia canadensis</name>
    <dbReference type="NCBI Taxonomy" id="1836972"/>
    <lineage>
        <taxon>Bacteria</taxon>
        <taxon>Bacillati</taxon>
        <taxon>Actinomycetota</taxon>
        <taxon>Actinomycetes</taxon>
        <taxon>Frankiales</taxon>
        <taxon>Frankiaceae</taxon>
        <taxon>Frankia</taxon>
    </lineage>
</organism>
<dbReference type="NCBIfam" id="TIGR00369">
    <property type="entry name" value="unchar_dom_1"/>
    <property type="match status" value="1"/>
</dbReference>
<dbReference type="Proteomes" id="UP000234331">
    <property type="component" value="Unassembled WGS sequence"/>
</dbReference>
<evidence type="ECO:0000256" key="2">
    <source>
        <dbReference type="SAM" id="MobiDB-lite"/>
    </source>
</evidence>
<evidence type="ECO:0000259" key="3">
    <source>
        <dbReference type="Pfam" id="PF13622"/>
    </source>
</evidence>
<gene>
    <name evidence="4" type="ORF">FRACA_1250015</name>
</gene>
<accession>A0A2I2KKA5</accession>
<feature type="compositionally biased region" description="Low complexity" evidence="2">
    <location>
        <begin position="22"/>
        <end position="32"/>
    </location>
</feature>
<feature type="region of interest" description="Disordered" evidence="2">
    <location>
        <begin position="1"/>
        <end position="48"/>
    </location>
</feature>
<evidence type="ECO:0000313" key="4">
    <source>
        <dbReference type="EMBL" id="SNQ46098.1"/>
    </source>
</evidence>
<dbReference type="AlphaFoldDB" id="A0A2I2KKA5"/>
<dbReference type="EMBL" id="FZMO01000030">
    <property type="protein sequence ID" value="SNQ46098.1"/>
    <property type="molecule type" value="Genomic_DNA"/>
</dbReference>
<feature type="domain" description="Acyl-CoA thioesterase-like N-terminal HotDog" evidence="3">
    <location>
        <begin position="220"/>
        <end position="300"/>
    </location>
</feature>
<evidence type="ECO:0000256" key="1">
    <source>
        <dbReference type="ARBA" id="ARBA00022801"/>
    </source>
</evidence>
<dbReference type="Pfam" id="PF13622">
    <property type="entry name" value="4HBT_3"/>
    <property type="match status" value="1"/>
</dbReference>
<dbReference type="Gene3D" id="3.10.129.10">
    <property type="entry name" value="Hotdog Thioesterase"/>
    <property type="match status" value="2"/>
</dbReference>
<dbReference type="SUPFAM" id="SSF54637">
    <property type="entry name" value="Thioesterase/thiol ester dehydrase-isomerase"/>
    <property type="match status" value="2"/>
</dbReference>
<dbReference type="GO" id="GO:0047617">
    <property type="term" value="F:fatty acyl-CoA hydrolase activity"/>
    <property type="evidence" value="ECO:0007669"/>
    <property type="project" value="InterPro"/>
</dbReference>
<dbReference type="InterPro" id="IPR029069">
    <property type="entry name" value="HotDog_dom_sf"/>
</dbReference>
<dbReference type="RefSeq" id="WP_101830194.1">
    <property type="nucleotide sequence ID" value="NZ_FZMO01000030.1"/>
</dbReference>